<dbReference type="CDD" id="cd17470">
    <property type="entry name" value="T3SS_Flik_C"/>
    <property type="match status" value="1"/>
</dbReference>
<organism evidence="3 4">
    <name type="scientific">Massilia timonae CCUG 45783</name>
    <dbReference type="NCBI Taxonomy" id="883126"/>
    <lineage>
        <taxon>Bacteria</taxon>
        <taxon>Pseudomonadati</taxon>
        <taxon>Pseudomonadota</taxon>
        <taxon>Betaproteobacteria</taxon>
        <taxon>Burkholderiales</taxon>
        <taxon>Oxalobacteraceae</taxon>
        <taxon>Telluria group</taxon>
        <taxon>Massilia</taxon>
    </lineage>
</organism>
<dbReference type="eggNOG" id="COG3144">
    <property type="taxonomic scope" value="Bacteria"/>
</dbReference>
<dbReference type="Pfam" id="PF02120">
    <property type="entry name" value="Flg_hook"/>
    <property type="match status" value="1"/>
</dbReference>
<evidence type="ECO:0000256" key="1">
    <source>
        <dbReference type="SAM" id="MobiDB-lite"/>
    </source>
</evidence>
<feature type="non-terminal residue" evidence="3">
    <location>
        <position position="1"/>
    </location>
</feature>
<comment type="caution">
    <text evidence="3">The sequence shown here is derived from an EMBL/GenBank/DDBJ whole genome shotgun (WGS) entry which is preliminary data.</text>
</comment>
<dbReference type="Proteomes" id="UP000009874">
    <property type="component" value="Unassembled WGS sequence"/>
</dbReference>
<accession>K9DD88</accession>
<dbReference type="Gene3D" id="3.30.750.140">
    <property type="match status" value="1"/>
</dbReference>
<feature type="compositionally biased region" description="Polar residues" evidence="1">
    <location>
        <begin position="105"/>
        <end position="131"/>
    </location>
</feature>
<evidence type="ECO:0000259" key="2">
    <source>
        <dbReference type="Pfam" id="PF02120"/>
    </source>
</evidence>
<proteinExistence type="predicted"/>
<dbReference type="STRING" id="47229.LO55_270"/>
<sequence>TAGVAGAASQPAATRGADSVTLAGPPTAWRQTLQEALGDRLQLQLGRGMEQATIRLEPPMLGRIEISVRHSGGNLEVSIAASNSEVLRQLNTVSDSLRNDLAGRQYSNVSVNVSETPRAQSTAQAGNQPSGQPGADAGGRGRQQSEEEQRQRTPGLALNDAGDAGSLFSMNNRD</sequence>
<evidence type="ECO:0000313" key="3">
    <source>
        <dbReference type="EMBL" id="EKU81221.1"/>
    </source>
</evidence>
<dbReference type="PANTHER" id="PTHR37533">
    <property type="entry name" value="FLAGELLAR HOOK-LENGTH CONTROL PROTEIN"/>
    <property type="match status" value="1"/>
</dbReference>
<feature type="domain" description="Flagellar hook-length control protein-like C-terminal" evidence="2">
    <location>
        <begin position="39"/>
        <end position="118"/>
    </location>
</feature>
<dbReference type="RefSeq" id="WP_005668606.1">
    <property type="nucleotide sequence ID" value="NZ_JH992924.1"/>
</dbReference>
<dbReference type="InterPro" id="IPR038610">
    <property type="entry name" value="FliK-like_C_sf"/>
</dbReference>
<feature type="region of interest" description="Disordered" evidence="1">
    <location>
        <begin position="100"/>
        <end position="174"/>
    </location>
</feature>
<evidence type="ECO:0000313" key="4">
    <source>
        <dbReference type="Proteomes" id="UP000009874"/>
    </source>
</evidence>
<dbReference type="InterPro" id="IPR052563">
    <property type="entry name" value="FliK"/>
</dbReference>
<dbReference type="AlphaFoldDB" id="K9DD88"/>
<dbReference type="HOGENOM" id="CLU_1535755_0_0_4"/>
<name>K9DD88_9BURK</name>
<reference evidence="3 4" key="1">
    <citation type="submission" date="2012-09" db="EMBL/GenBank/DDBJ databases">
        <title>The Genome Sequence of Massilia timonae CCUG 45783.</title>
        <authorList>
            <consortium name="The Broad Institute Genome Sequencing Platform"/>
            <person name="Earl A."/>
            <person name="Ward D."/>
            <person name="Feldgarden M."/>
            <person name="Gevers D."/>
            <person name="Huys G."/>
            <person name="Walker B."/>
            <person name="Young S.K."/>
            <person name="Zeng Q."/>
            <person name="Gargeya S."/>
            <person name="Fitzgerald M."/>
            <person name="Haas B."/>
            <person name="Abouelleil A."/>
            <person name="Alvarado L."/>
            <person name="Arachchi H.M."/>
            <person name="Berlin A.M."/>
            <person name="Chapman S.B."/>
            <person name="Goldberg J."/>
            <person name="Griggs A."/>
            <person name="Gujja S."/>
            <person name="Hansen M."/>
            <person name="Howarth C."/>
            <person name="Imamovic A."/>
            <person name="Larimer J."/>
            <person name="McCowen C."/>
            <person name="Montmayeur A."/>
            <person name="Murphy C."/>
            <person name="Neiman D."/>
            <person name="Pearson M."/>
            <person name="Priest M."/>
            <person name="Roberts A."/>
            <person name="Saif S."/>
            <person name="Shea T."/>
            <person name="Sisk P."/>
            <person name="Sykes S."/>
            <person name="Wortman J."/>
            <person name="Nusbaum C."/>
            <person name="Birren B."/>
        </authorList>
    </citation>
    <scope>NUCLEOTIDE SEQUENCE [LARGE SCALE GENOMIC DNA]</scope>
    <source>
        <strain evidence="3 4">CCUG 45783</strain>
    </source>
</reference>
<feature type="compositionally biased region" description="Low complexity" evidence="1">
    <location>
        <begin position="1"/>
        <end position="13"/>
    </location>
</feature>
<dbReference type="PANTHER" id="PTHR37533:SF2">
    <property type="entry name" value="FLAGELLAR HOOK-LENGTH CONTROL PROTEIN"/>
    <property type="match status" value="1"/>
</dbReference>
<feature type="region of interest" description="Disordered" evidence="1">
    <location>
        <begin position="1"/>
        <end position="26"/>
    </location>
</feature>
<keyword evidence="4" id="KW-1185">Reference proteome</keyword>
<dbReference type="EMBL" id="AGZI01000042">
    <property type="protein sequence ID" value="EKU81221.1"/>
    <property type="molecule type" value="Genomic_DNA"/>
</dbReference>
<dbReference type="InterPro" id="IPR021136">
    <property type="entry name" value="Flagellar_hook_control-like_C"/>
</dbReference>
<gene>
    <name evidence="3" type="ORF">HMPREF9710_03547</name>
</gene>
<dbReference type="PATRIC" id="fig|883126.3.peg.3572"/>
<protein>
    <recommendedName>
        <fullName evidence="2">Flagellar hook-length control protein-like C-terminal domain-containing protein</fullName>
    </recommendedName>
</protein>